<dbReference type="Gene3D" id="3.30.70.2740">
    <property type="match status" value="1"/>
</dbReference>
<keyword evidence="9" id="KW-1185">Reference proteome</keyword>
<dbReference type="OrthoDB" id="9811557at2"/>
<dbReference type="SUPFAM" id="SSF55103">
    <property type="entry name" value="FAD-linked oxidases, C-terminal domain"/>
    <property type="match status" value="1"/>
</dbReference>
<protein>
    <submittedName>
        <fullName evidence="8">FAD-binding protein</fullName>
    </submittedName>
</protein>
<dbReference type="InterPro" id="IPR016169">
    <property type="entry name" value="FAD-bd_PCMH_sub2"/>
</dbReference>
<organism evidence="8 9">
    <name type="scientific">Naasia lichenicola</name>
    <dbReference type="NCBI Taxonomy" id="2565933"/>
    <lineage>
        <taxon>Bacteria</taxon>
        <taxon>Bacillati</taxon>
        <taxon>Actinomycetota</taxon>
        <taxon>Actinomycetes</taxon>
        <taxon>Micrococcales</taxon>
        <taxon>Microbacteriaceae</taxon>
        <taxon>Naasia</taxon>
    </lineage>
</organism>
<sequence length="494" mass="50882">MPHPTTATPSAGGIDLAAELALRELIALLPEGAVLVGSAALADYSHDDAEWAPFVPPLAVVLATSTDDVAATVRFAGANGLAVVARGAGTGLSGGANSVADCIVVSLERMDRVLEIDVGERLAVAQAGVINNALRIAVAEQGLWYPPDPASYAISTIGGNAATNAGGICCVKYGVTRDYILGLTVVLADGQTVRLGRRTAKGVTGYDLTALMIGSEGTLGIITEVTVKLLPLAGREERAIVGYFPSLTAAGDAVAGVASAGIVPSALELIDRMCLRAVEDWQGFGLPSDVDTLLMAKVDEPGSTGLALAERIAEIFALAGGVHVELATEQDEVDRLFLARRLAYPALERLGPVLTEDVCVPRGRVPEMLGRIQATAERHDVVIANIAHAGDGNLHPLIIAPVGDEAAKARAKEAFDEIVADCLALGGTVTGEHGVGLLKLPGAAQELEPRVLAMHRAIKDALDPAGLLNPGKAFPDQRARTGSGASDARTRGEA</sequence>
<evidence type="ECO:0000256" key="6">
    <source>
        <dbReference type="SAM" id="MobiDB-lite"/>
    </source>
</evidence>
<evidence type="ECO:0000259" key="7">
    <source>
        <dbReference type="PROSITE" id="PS51387"/>
    </source>
</evidence>
<dbReference type="GO" id="GO:0071949">
    <property type="term" value="F:FAD binding"/>
    <property type="evidence" value="ECO:0007669"/>
    <property type="project" value="InterPro"/>
</dbReference>
<dbReference type="GO" id="GO:0016491">
    <property type="term" value="F:oxidoreductase activity"/>
    <property type="evidence" value="ECO:0007669"/>
    <property type="project" value="UniProtKB-KW"/>
</dbReference>
<dbReference type="PROSITE" id="PS51387">
    <property type="entry name" value="FAD_PCMH"/>
    <property type="match status" value="1"/>
</dbReference>
<evidence type="ECO:0000256" key="2">
    <source>
        <dbReference type="ARBA" id="ARBA00008000"/>
    </source>
</evidence>
<dbReference type="Gene3D" id="1.10.45.10">
    <property type="entry name" value="Vanillyl-alcohol Oxidase, Chain A, domain 4"/>
    <property type="match status" value="1"/>
</dbReference>
<feature type="domain" description="FAD-binding PCMH-type" evidence="7">
    <location>
        <begin position="53"/>
        <end position="232"/>
    </location>
</feature>
<dbReference type="AlphaFoldDB" id="A0A4S4FF57"/>
<dbReference type="Pfam" id="PF01565">
    <property type="entry name" value="FAD_binding_4"/>
    <property type="match status" value="1"/>
</dbReference>
<dbReference type="InterPro" id="IPR006094">
    <property type="entry name" value="Oxid_FAD_bind_N"/>
</dbReference>
<gene>
    <name evidence="8" type="ORF">E6C64_18145</name>
</gene>
<keyword evidence="5" id="KW-0560">Oxidoreductase</keyword>
<comment type="caution">
    <text evidence="8">The sequence shown here is derived from an EMBL/GenBank/DDBJ whole genome shotgun (WGS) entry which is preliminary data.</text>
</comment>
<evidence type="ECO:0000256" key="4">
    <source>
        <dbReference type="ARBA" id="ARBA00022827"/>
    </source>
</evidence>
<keyword evidence="3" id="KW-0285">Flavoprotein</keyword>
<dbReference type="InterPro" id="IPR036318">
    <property type="entry name" value="FAD-bd_PCMH-like_sf"/>
</dbReference>
<dbReference type="InterPro" id="IPR016164">
    <property type="entry name" value="FAD-linked_Oxase-like_C"/>
</dbReference>
<comment type="cofactor">
    <cofactor evidence="1">
        <name>FAD</name>
        <dbReference type="ChEBI" id="CHEBI:57692"/>
    </cofactor>
</comment>
<dbReference type="PANTHER" id="PTHR42934:SF2">
    <property type="entry name" value="GLYCOLATE OXIDASE SUBUNIT GLCD"/>
    <property type="match status" value="1"/>
</dbReference>
<dbReference type="PANTHER" id="PTHR42934">
    <property type="entry name" value="GLYCOLATE OXIDASE SUBUNIT GLCD"/>
    <property type="match status" value="1"/>
</dbReference>
<feature type="region of interest" description="Disordered" evidence="6">
    <location>
        <begin position="469"/>
        <end position="494"/>
    </location>
</feature>
<dbReference type="InterPro" id="IPR016171">
    <property type="entry name" value="Vanillyl_alc_oxidase_C-sub2"/>
</dbReference>
<dbReference type="FunFam" id="3.30.70.2740:FF:000001">
    <property type="entry name" value="D-lactate dehydrogenase mitochondrial"/>
    <property type="match status" value="1"/>
</dbReference>
<evidence type="ECO:0000256" key="1">
    <source>
        <dbReference type="ARBA" id="ARBA00001974"/>
    </source>
</evidence>
<evidence type="ECO:0000256" key="3">
    <source>
        <dbReference type="ARBA" id="ARBA00022630"/>
    </source>
</evidence>
<dbReference type="EMBL" id="SSSM01000006">
    <property type="protein sequence ID" value="THG28820.1"/>
    <property type="molecule type" value="Genomic_DNA"/>
</dbReference>
<evidence type="ECO:0000256" key="5">
    <source>
        <dbReference type="ARBA" id="ARBA00023002"/>
    </source>
</evidence>
<dbReference type="Proteomes" id="UP000309133">
    <property type="component" value="Unassembled WGS sequence"/>
</dbReference>
<dbReference type="SUPFAM" id="SSF56176">
    <property type="entry name" value="FAD-binding/transporter-associated domain-like"/>
    <property type="match status" value="1"/>
</dbReference>
<evidence type="ECO:0000313" key="8">
    <source>
        <dbReference type="EMBL" id="THG28820.1"/>
    </source>
</evidence>
<evidence type="ECO:0000313" key="9">
    <source>
        <dbReference type="Proteomes" id="UP000309133"/>
    </source>
</evidence>
<reference evidence="8 9" key="1">
    <citation type="submission" date="2019-04" db="EMBL/GenBank/DDBJ databases">
        <authorList>
            <person name="Jiang L."/>
        </authorList>
    </citation>
    <scope>NUCLEOTIDE SEQUENCE [LARGE SCALE GENOMIC DNA]</scope>
    <source>
        <strain evidence="8 9">YIM 131853</strain>
    </source>
</reference>
<dbReference type="InterPro" id="IPR004113">
    <property type="entry name" value="FAD-bd_oxidored_4_C"/>
</dbReference>
<dbReference type="Gene3D" id="3.30.465.10">
    <property type="match status" value="1"/>
</dbReference>
<keyword evidence="4" id="KW-0274">FAD</keyword>
<proteinExistence type="inferred from homology"/>
<dbReference type="Pfam" id="PF02913">
    <property type="entry name" value="FAD-oxidase_C"/>
    <property type="match status" value="1"/>
</dbReference>
<dbReference type="InterPro" id="IPR051914">
    <property type="entry name" value="FAD-linked_OxidoTrans_Type4"/>
</dbReference>
<comment type="similarity">
    <text evidence="2">Belongs to the FAD-binding oxidoreductase/transferase type 4 family.</text>
</comment>
<name>A0A4S4FF57_9MICO</name>
<dbReference type="InterPro" id="IPR016166">
    <property type="entry name" value="FAD-bd_PCMH"/>
</dbReference>
<accession>A0A4S4FF57</accession>